<evidence type="ECO:0000313" key="2">
    <source>
        <dbReference type="Proteomes" id="UP000031532"/>
    </source>
</evidence>
<comment type="caution">
    <text evidence="1">The sequence shown here is derived from an EMBL/GenBank/DDBJ whole genome shotgun (WGS) entry which is preliminary data.</text>
</comment>
<dbReference type="Proteomes" id="UP000031532">
    <property type="component" value="Unassembled WGS sequence"/>
</dbReference>
<organism evidence="1 2">
    <name type="scientific">Scytonema millei VB511283</name>
    <dbReference type="NCBI Taxonomy" id="1245923"/>
    <lineage>
        <taxon>Bacteria</taxon>
        <taxon>Bacillati</taxon>
        <taxon>Cyanobacteriota</taxon>
        <taxon>Cyanophyceae</taxon>
        <taxon>Nostocales</taxon>
        <taxon>Scytonemataceae</taxon>
        <taxon>Scytonema</taxon>
    </lineage>
</organism>
<protein>
    <submittedName>
        <fullName evidence="1">Uncharacterized protein</fullName>
    </submittedName>
</protein>
<keyword evidence="2" id="KW-1185">Reference proteome</keyword>
<accession>A0A9X5E9E2</accession>
<sequence length="268" mass="28966">MISRFSNTTSHRPRKLTQVFGKTQGAIALALFALVLPACTGTDSDSAGREAGTTTSEVADRSNSNLIGKTVTISGDIQRQVSQQAFTIQSDEFVNGQEVLVVNANKVPIVEGTLTQVTGTVRDLTIVDVEKEYGFDLDPGLEAEIREQPVIVATQVALNPNLEKITKNPVPFLGRTVAVEGDVERVISPTAFMVDNNEVLGDDDILIVSAKPAKNITEGSRVQVTGNVRKLTTRDLEREFNLGPAKEYEVYVQKQPAIVAQTTQVVGQ</sequence>
<proteinExistence type="predicted"/>
<dbReference type="RefSeq" id="WP_039714379.1">
    <property type="nucleotide sequence ID" value="NZ_JTJC03000008.1"/>
</dbReference>
<gene>
    <name evidence="1" type="ORF">QH73_0022405</name>
</gene>
<name>A0A9X5E9E2_9CYAN</name>
<dbReference type="OrthoDB" id="467381at2"/>
<evidence type="ECO:0000313" key="1">
    <source>
        <dbReference type="EMBL" id="NHC37356.1"/>
    </source>
</evidence>
<dbReference type="AlphaFoldDB" id="A0A9X5E9E2"/>
<dbReference type="EMBL" id="JTJC03000008">
    <property type="protein sequence ID" value="NHC37356.1"/>
    <property type="molecule type" value="Genomic_DNA"/>
</dbReference>
<reference evidence="1 2" key="1">
    <citation type="journal article" date="2015" name="Genome Announc.">
        <title>Draft Genome Sequence of the Terrestrial Cyanobacterium Scytonema millei VB511283, Isolated from Eastern India.</title>
        <authorList>
            <person name="Sen D."/>
            <person name="Chandrababunaidu M.M."/>
            <person name="Singh D."/>
            <person name="Sanghi N."/>
            <person name="Ghorai A."/>
            <person name="Mishra G.P."/>
            <person name="Madduluri M."/>
            <person name="Adhikary S.P."/>
            <person name="Tripathy S."/>
        </authorList>
    </citation>
    <scope>NUCLEOTIDE SEQUENCE [LARGE SCALE GENOMIC DNA]</scope>
    <source>
        <strain evidence="1 2">VB511283</strain>
    </source>
</reference>